<feature type="compositionally biased region" description="Basic and acidic residues" evidence="1">
    <location>
        <begin position="67"/>
        <end position="89"/>
    </location>
</feature>
<dbReference type="EMBL" id="BTGU01000001">
    <property type="protein sequence ID" value="GMN26823.1"/>
    <property type="molecule type" value="Genomic_DNA"/>
</dbReference>
<name>A0AA87YZY3_FICCA</name>
<reference evidence="2" key="1">
    <citation type="submission" date="2023-07" db="EMBL/GenBank/DDBJ databases">
        <title>draft genome sequence of fig (Ficus carica).</title>
        <authorList>
            <person name="Takahashi T."/>
            <person name="Nishimura K."/>
        </authorList>
    </citation>
    <scope>NUCLEOTIDE SEQUENCE</scope>
</reference>
<feature type="compositionally biased region" description="Polar residues" evidence="1">
    <location>
        <begin position="30"/>
        <end position="51"/>
    </location>
</feature>
<feature type="compositionally biased region" description="Low complexity" evidence="1">
    <location>
        <begin position="52"/>
        <end position="63"/>
    </location>
</feature>
<gene>
    <name evidence="2" type="ORF">TIFTF001_001435</name>
</gene>
<evidence type="ECO:0000313" key="3">
    <source>
        <dbReference type="Proteomes" id="UP001187192"/>
    </source>
</evidence>
<feature type="region of interest" description="Disordered" evidence="1">
    <location>
        <begin position="30"/>
        <end position="112"/>
    </location>
</feature>
<organism evidence="2 3">
    <name type="scientific">Ficus carica</name>
    <name type="common">Common fig</name>
    <dbReference type="NCBI Taxonomy" id="3494"/>
    <lineage>
        <taxon>Eukaryota</taxon>
        <taxon>Viridiplantae</taxon>
        <taxon>Streptophyta</taxon>
        <taxon>Embryophyta</taxon>
        <taxon>Tracheophyta</taxon>
        <taxon>Spermatophyta</taxon>
        <taxon>Magnoliopsida</taxon>
        <taxon>eudicotyledons</taxon>
        <taxon>Gunneridae</taxon>
        <taxon>Pentapetalae</taxon>
        <taxon>rosids</taxon>
        <taxon>fabids</taxon>
        <taxon>Rosales</taxon>
        <taxon>Moraceae</taxon>
        <taxon>Ficeae</taxon>
        <taxon>Ficus</taxon>
    </lineage>
</organism>
<keyword evidence="3" id="KW-1185">Reference proteome</keyword>
<protein>
    <submittedName>
        <fullName evidence="2">Uncharacterized protein</fullName>
    </submittedName>
</protein>
<evidence type="ECO:0000313" key="2">
    <source>
        <dbReference type="EMBL" id="GMN26823.1"/>
    </source>
</evidence>
<accession>A0AA87YZY3</accession>
<evidence type="ECO:0000256" key="1">
    <source>
        <dbReference type="SAM" id="MobiDB-lite"/>
    </source>
</evidence>
<dbReference type="Gramene" id="FCD_00014066-RA">
    <property type="protein sequence ID" value="FCD_00014066-RA:cds"/>
    <property type="gene ID" value="FCD_00014066"/>
</dbReference>
<sequence length="182" mass="20291">MKLGYSKINIIDTHKSRSLDFSSSDLTAKINSTRSKSHFDQIQTETETTQHSSSSSASSSSSSPRPRRNDNLDDHPEELGQKKFADHHKAVFGSDSNNDKENSAAAVLRRNSSVSSMSAVKRVFSMRRCSSVSEGYSRIHDQSVTLASPVDDEEEEDDKTRSAKKKHRGGKILKACKRLFRL</sequence>
<dbReference type="PANTHER" id="PTHR38386:SF7">
    <property type="entry name" value="TOPOISOMERASE 1-ASSOCIATED FACTOR 1"/>
    <property type="match status" value="1"/>
</dbReference>
<dbReference type="PANTHER" id="PTHR38386">
    <property type="entry name" value="OS05G0426900 PROTEIN"/>
    <property type="match status" value="1"/>
</dbReference>
<feature type="region of interest" description="Disordered" evidence="1">
    <location>
        <begin position="140"/>
        <end position="169"/>
    </location>
</feature>
<comment type="caution">
    <text evidence="2">The sequence shown here is derived from an EMBL/GenBank/DDBJ whole genome shotgun (WGS) entry which is preliminary data.</text>
</comment>
<proteinExistence type="predicted"/>
<dbReference type="AlphaFoldDB" id="A0AA87YZY3"/>
<dbReference type="Proteomes" id="UP001187192">
    <property type="component" value="Unassembled WGS sequence"/>
</dbReference>